<protein>
    <submittedName>
        <fullName evidence="1">Uncharacterized protein</fullName>
    </submittedName>
</protein>
<evidence type="ECO:0000313" key="2">
    <source>
        <dbReference type="Proteomes" id="UP000805193"/>
    </source>
</evidence>
<organism evidence="1 2">
    <name type="scientific">Ixodes persulcatus</name>
    <name type="common">Taiga tick</name>
    <dbReference type="NCBI Taxonomy" id="34615"/>
    <lineage>
        <taxon>Eukaryota</taxon>
        <taxon>Metazoa</taxon>
        <taxon>Ecdysozoa</taxon>
        <taxon>Arthropoda</taxon>
        <taxon>Chelicerata</taxon>
        <taxon>Arachnida</taxon>
        <taxon>Acari</taxon>
        <taxon>Parasitiformes</taxon>
        <taxon>Ixodida</taxon>
        <taxon>Ixodoidea</taxon>
        <taxon>Ixodidae</taxon>
        <taxon>Ixodinae</taxon>
        <taxon>Ixodes</taxon>
    </lineage>
</organism>
<comment type="caution">
    <text evidence="1">The sequence shown here is derived from an EMBL/GenBank/DDBJ whole genome shotgun (WGS) entry which is preliminary data.</text>
</comment>
<proteinExistence type="predicted"/>
<accession>A0AC60QME4</accession>
<dbReference type="Proteomes" id="UP000805193">
    <property type="component" value="Unassembled WGS sequence"/>
</dbReference>
<feature type="non-terminal residue" evidence="1">
    <location>
        <position position="131"/>
    </location>
</feature>
<keyword evidence="2" id="KW-1185">Reference proteome</keyword>
<sequence length="131" mass="14335">MNYCALPELKSQAVQLPYSGDRYSMVIVLPNDRTGLPQLIRALFVRTILTLLKKLSPHEVELGLPKFELSTKYKLVDALKKLGLISILSDKADLSGVSGDRKLKVTDVVHKAMVDVSEEGTVAAAATEVKL</sequence>
<reference evidence="1 2" key="1">
    <citation type="journal article" date="2020" name="Cell">
        <title>Large-Scale Comparative Analyses of Tick Genomes Elucidate Their Genetic Diversity and Vector Capacities.</title>
        <authorList>
            <consortium name="Tick Genome and Microbiome Consortium (TIGMIC)"/>
            <person name="Jia N."/>
            <person name="Wang J."/>
            <person name="Shi W."/>
            <person name="Du L."/>
            <person name="Sun Y."/>
            <person name="Zhan W."/>
            <person name="Jiang J.F."/>
            <person name="Wang Q."/>
            <person name="Zhang B."/>
            <person name="Ji P."/>
            <person name="Bell-Sakyi L."/>
            <person name="Cui X.M."/>
            <person name="Yuan T.T."/>
            <person name="Jiang B.G."/>
            <person name="Yang W.F."/>
            <person name="Lam T.T."/>
            <person name="Chang Q.C."/>
            <person name="Ding S.J."/>
            <person name="Wang X.J."/>
            <person name="Zhu J.G."/>
            <person name="Ruan X.D."/>
            <person name="Zhao L."/>
            <person name="Wei J.T."/>
            <person name="Ye R.Z."/>
            <person name="Que T.C."/>
            <person name="Du C.H."/>
            <person name="Zhou Y.H."/>
            <person name="Cheng J.X."/>
            <person name="Dai P.F."/>
            <person name="Guo W.B."/>
            <person name="Han X.H."/>
            <person name="Huang E.J."/>
            <person name="Li L.F."/>
            <person name="Wei W."/>
            <person name="Gao Y.C."/>
            <person name="Liu J.Z."/>
            <person name="Shao H.Z."/>
            <person name="Wang X."/>
            <person name="Wang C.C."/>
            <person name="Yang T.C."/>
            <person name="Huo Q.B."/>
            <person name="Li W."/>
            <person name="Chen H.Y."/>
            <person name="Chen S.E."/>
            <person name="Zhou L.G."/>
            <person name="Ni X.B."/>
            <person name="Tian J.H."/>
            <person name="Sheng Y."/>
            <person name="Liu T."/>
            <person name="Pan Y.S."/>
            <person name="Xia L.Y."/>
            <person name="Li J."/>
            <person name="Zhao F."/>
            <person name="Cao W.C."/>
        </authorList>
    </citation>
    <scope>NUCLEOTIDE SEQUENCE [LARGE SCALE GENOMIC DNA]</scope>
    <source>
        <strain evidence="1">Iper-2018</strain>
    </source>
</reference>
<gene>
    <name evidence="1" type="ORF">HPB47_018676</name>
</gene>
<evidence type="ECO:0000313" key="1">
    <source>
        <dbReference type="EMBL" id="KAG0435115.1"/>
    </source>
</evidence>
<name>A0AC60QME4_IXOPE</name>
<dbReference type="EMBL" id="JABSTQ010007902">
    <property type="protein sequence ID" value="KAG0435115.1"/>
    <property type="molecule type" value="Genomic_DNA"/>
</dbReference>